<comment type="caution">
    <text evidence="13">The sequence shown here is derived from an EMBL/GenBank/DDBJ whole genome shotgun (WGS) entry which is preliminary data.</text>
</comment>
<keyword evidence="14" id="KW-1185">Reference proteome</keyword>
<dbReference type="Pfam" id="PF13855">
    <property type="entry name" value="LRR_8"/>
    <property type="match status" value="1"/>
</dbReference>
<gene>
    <name evidence="13" type="ORF">IV203_037275</name>
</gene>
<evidence type="ECO:0000256" key="1">
    <source>
        <dbReference type="ARBA" id="ARBA00004236"/>
    </source>
</evidence>
<evidence type="ECO:0000256" key="5">
    <source>
        <dbReference type="ARBA" id="ARBA00022729"/>
    </source>
</evidence>
<evidence type="ECO:0000313" key="14">
    <source>
        <dbReference type="Proteomes" id="UP000693970"/>
    </source>
</evidence>
<keyword evidence="3" id="KW-0433">Leucine-rich repeat</keyword>
<dbReference type="PANTHER" id="PTHR48052:SF8">
    <property type="entry name" value="LRR RECEPTOR-LIKE SERINE_THREONINE-PROTEIN KINASE FLS2"/>
    <property type="match status" value="1"/>
</dbReference>
<dbReference type="AlphaFoldDB" id="A0A9K3LKR0"/>
<keyword evidence="10" id="KW-0325">Glycoprotein</keyword>
<dbReference type="FunFam" id="3.80.10.10:FF:000041">
    <property type="entry name" value="LRR receptor-like serine/threonine-protein kinase ERECTA"/>
    <property type="match status" value="1"/>
</dbReference>
<protein>
    <submittedName>
        <fullName evidence="13">Two component regulator</fullName>
    </submittedName>
</protein>
<evidence type="ECO:0000256" key="6">
    <source>
        <dbReference type="ARBA" id="ARBA00022737"/>
    </source>
</evidence>
<reference evidence="13" key="1">
    <citation type="journal article" date="2021" name="Sci. Rep.">
        <title>Diploid genomic architecture of Nitzschia inconspicua, an elite biomass production diatom.</title>
        <authorList>
            <person name="Oliver A."/>
            <person name="Podell S."/>
            <person name="Pinowska A."/>
            <person name="Traller J.C."/>
            <person name="Smith S.R."/>
            <person name="McClure R."/>
            <person name="Beliaev A."/>
            <person name="Bohutskyi P."/>
            <person name="Hill E.A."/>
            <person name="Rabines A."/>
            <person name="Zheng H."/>
            <person name="Allen L.Z."/>
            <person name="Kuo A."/>
            <person name="Grigoriev I.V."/>
            <person name="Allen A.E."/>
            <person name="Hazlebeck D."/>
            <person name="Allen E.E."/>
        </authorList>
    </citation>
    <scope>NUCLEOTIDE SEQUENCE</scope>
    <source>
        <strain evidence="13">Hildebrandi</strain>
    </source>
</reference>
<evidence type="ECO:0000256" key="10">
    <source>
        <dbReference type="ARBA" id="ARBA00023180"/>
    </source>
</evidence>
<comment type="subcellular location">
    <subcellularLocation>
        <location evidence="1">Cell membrane</location>
    </subcellularLocation>
    <subcellularLocation>
        <location evidence="11">Endomembrane system</location>
        <topology evidence="11">Single-pass membrane protein</topology>
    </subcellularLocation>
</comment>
<evidence type="ECO:0000313" key="13">
    <source>
        <dbReference type="EMBL" id="KAG7364073.1"/>
    </source>
</evidence>
<evidence type="ECO:0000256" key="4">
    <source>
        <dbReference type="ARBA" id="ARBA00022692"/>
    </source>
</evidence>
<feature type="signal peptide" evidence="12">
    <location>
        <begin position="1"/>
        <end position="23"/>
    </location>
</feature>
<evidence type="ECO:0000256" key="12">
    <source>
        <dbReference type="SAM" id="SignalP"/>
    </source>
</evidence>
<keyword evidence="7" id="KW-1133">Transmembrane helix</keyword>
<evidence type="ECO:0000256" key="9">
    <source>
        <dbReference type="ARBA" id="ARBA00023170"/>
    </source>
</evidence>
<dbReference type="EMBL" id="JAGRRH010000009">
    <property type="protein sequence ID" value="KAG7364073.1"/>
    <property type="molecule type" value="Genomic_DNA"/>
</dbReference>
<evidence type="ECO:0000256" key="11">
    <source>
        <dbReference type="ARBA" id="ARBA00037847"/>
    </source>
</evidence>
<name>A0A9K3LKR0_9STRA</name>
<keyword evidence="2" id="KW-1003">Cell membrane</keyword>
<organism evidence="13 14">
    <name type="scientific">Nitzschia inconspicua</name>
    <dbReference type="NCBI Taxonomy" id="303405"/>
    <lineage>
        <taxon>Eukaryota</taxon>
        <taxon>Sar</taxon>
        <taxon>Stramenopiles</taxon>
        <taxon>Ochrophyta</taxon>
        <taxon>Bacillariophyta</taxon>
        <taxon>Bacillariophyceae</taxon>
        <taxon>Bacillariophycidae</taxon>
        <taxon>Bacillariales</taxon>
        <taxon>Bacillariaceae</taxon>
        <taxon>Nitzschia</taxon>
    </lineage>
</organism>
<dbReference type="PANTHER" id="PTHR48052">
    <property type="entry name" value="UNNAMED PRODUCT"/>
    <property type="match status" value="1"/>
</dbReference>
<evidence type="ECO:0000256" key="2">
    <source>
        <dbReference type="ARBA" id="ARBA00022475"/>
    </source>
</evidence>
<feature type="chain" id="PRO_5039922816" evidence="12">
    <location>
        <begin position="24"/>
        <end position="592"/>
    </location>
</feature>
<keyword evidence="9" id="KW-0675">Receptor</keyword>
<evidence type="ECO:0000256" key="7">
    <source>
        <dbReference type="ARBA" id="ARBA00022989"/>
    </source>
</evidence>
<proteinExistence type="predicted"/>
<evidence type="ECO:0000256" key="3">
    <source>
        <dbReference type="ARBA" id="ARBA00022614"/>
    </source>
</evidence>
<keyword evidence="8" id="KW-0472">Membrane</keyword>
<keyword evidence="5 12" id="KW-0732">Signal</keyword>
<dbReference type="OrthoDB" id="40427at2759"/>
<dbReference type="GO" id="GO:0012505">
    <property type="term" value="C:endomembrane system"/>
    <property type="evidence" value="ECO:0007669"/>
    <property type="project" value="UniProtKB-SubCell"/>
</dbReference>
<accession>A0A9K3LKR0</accession>
<dbReference type="GO" id="GO:0005886">
    <property type="term" value="C:plasma membrane"/>
    <property type="evidence" value="ECO:0007669"/>
    <property type="project" value="UniProtKB-SubCell"/>
</dbReference>
<dbReference type="Proteomes" id="UP000693970">
    <property type="component" value="Unassembled WGS sequence"/>
</dbReference>
<keyword evidence="4" id="KW-0812">Transmembrane</keyword>
<reference evidence="13" key="2">
    <citation type="submission" date="2021-04" db="EMBL/GenBank/DDBJ databases">
        <authorList>
            <person name="Podell S."/>
        </authorList>
    </citation>
    <scope>NUCLEOTIDE SEQUENCE</scope>
    <source>
        <strain evidence="13">Hildebrandi</strain>
    </source>
</reference>
<keyword evidence="6" id="KW-0677">Repeat</keyword>
<dbReference type="InterPro" id="IPR001611">
    <property type="entry name" value="Leu-rich_rpt"/>
</dbReference>
<sequence length="592" mass="63351">MKLLVSRAFSAVLMLGATIATMAKDGDNAVARDKEDFAYWRGLVEELSSLPVEVPVSAPTELPVAPPTELPVASPTESPVAPITPPPVTFPIEVPVAVPIDSPVVAPVVAPFAPPVVAPVVPAEPPAAPIAPTNPPVIPTNAPVAAPTDAPIAPTPAPVVPTNPPVILTNAPVAAPTDVPIAPTESPVAAPTMAPPTVPTVQMRLTPFTLNNGEEFNDPNTYQSQALLRTEAQEGVESFTDEKLTQYYALYCIYNATNQVPNPITDVDPRFEGIPFPRWLVETGWDQTDLDPCDGWFGITCDSQGRVSIIDLFQNFLTGTFPPEITLLALDGPFSTGGGNLYRLDVFGNEFLYNGNDNSWFTDLGTNMTTLLLEETSFSGDIPRLPPNLVNFDISFAFFTGGLTDASFQGINTLNYIDLDGNAFNSTVPSVFGTLPNLEFLYLSDSFISGDLSYMQGMTAMREHWIDTNPGLSGPLFDYIGDISTLESFSVTFSSLTGTIPSSLGLLTSMIQMWLYSNQLTGPVPPELGNLQNMQILQVEGNMLTGTMPAEICANTMFPTRFLLTLGADCEDPAFTCTCCTCCSLEECAASE</sequence>
<evidence type="ECO:0000256" key="8">
    <source>
        <dbReference type="ARBA" id="ARBA00023136"/>
    </source>
</evidence>